<keyword evidence="6" id="KW-0436">Ligase</keyword>
<dbReference type="PROSITE" id="PS50860">
    <property type="entry name" value="AA_TRNA_LIGASE_II_ALA"/>
    <property type="match status" value="1"/>
</dbReference>
<comment type="subcellular location">
    <subcellularLocation>
        <location evidence="2">Cytoplasm</location>
    </subcellularLocation>
</comment>
<dbReference type="PANTHER" id="PTHR43462">
    <property type="entry name" value="ALANYL-TRNA EDITING PROTEIN"/>
    <property type="match status" value="1"/>
</dbReference>
<dbReference type="SUPFAM" id="SSF50447">
    <property type="entry name" value="Translation proteins"/>
    <property type="match status" value="1"/>
</dbReference>
<evidence type="ECO:0000313" key="7">
    <source>
        <dbReference type="Proteomes" id="UP000182321"/>
    </source>
</evidence>
<evidence type="ECO:0000313" key="6">
    <source>
        <dbReference type="EMBL" id="SEK73683.1"/>
    </source>
</evidence>
<reference evidence="7" key="1">
    <citation type="submission" date="2016-10" db="EMBL/GenBank/DDBJ databases">
        <authorList>
            <person name="Varghese N."/>
        </authorList>
    </citation>
    <scope>NUCLEOTIDE SEQUENCE [LARGE SCALE GENOMIC DNA]</scope>
    <source>
        <strain evidence="7">ACV-9</strain>
    </source>
</reference>
<evidence type="ECO:0000259" key="5">
    <source>
        <dbReference type="PROSITE" id="PS50860"/>
    </source>
</evidence>
<dbReference type="GO" id="GO:0004813">
    <property type="term" value="F:alanine-tRNA ligase activity"/>
    <property type="evidence" value="ECO:0007669"/>
    <property type="project" value="InterPro"/>
</dbReference>
<organism evidence="6 7">
    <name type="scientific">Pseudobutyrivibrio ruminis</name>
    <dbReference type="NCBI Taxonomy" id="46206"/>
    <lineage>
        <taxon>Bacteria</taxon>
        <taxon>Bacillati</taxon>
        <taxon>Bacillota</taxon>
        <taxon>Clostridia</taxon>
        <taxon>Lachnospirales</taxon>
        <taxon>Lachnospiraceae</taxon>
        <taxon>Pseudobutyrivibrio</taxon>
    </lineage>
</organism>
<accession>A0A1H7JGK5</accession>
<feature type="domain" description="Alanyl-transfer RNA synthetases family profile" evidence="5">
    <location>
        <begin position="1"/>
        <end position="225"/>
    </location>
</feature>
<dbReference type="RefSeq" id="WP_074790969.1">
    <property type="nucleotide sequence ID" value="NZ_FNZX01000009.1"/>
</dbReference>
<dbReference type="Gene3D" id="2.40.30.130">
    <property type="match status" value="1"/>
</dbReference>
<dbReference type="InterPro" id="IPR009000">
    <property type="entry name" value="Transl_B-barrel_sf"/>
</dbReference>
<dbReference type="Gene3D" id="3.10.310.40">
    <property type="match status" value="1"/>
</dbReference>
<evidence type="ECO:0000256" key="3">
    <source>
        <dbReference type="ARBA" id="ARBA00022723"/>
    </source>
</evidence>
<dbReference type="GO" id="GO:0005524">
    <property type="term" value="F:ATP binding"/>
    <property type="evidence" value="ECO:0007669"/>
    <property type="project" value="InterPro"/>
</dbReference>
<comment type="cofactor">
    <cofactor evidence="1">
        <name>Zn(2+)</name>
        <dbReference type="ChEBI" id="CHEBI:29105"/>
    </cofactor>
</comment>
<dbReference type="InterPro" id="IPR018165">
    <property type="entry name" value="Ala-tRNA-synth_IIc_core"/>
</dbReference>
<dbReference type="GO" id="GO:0006419">
    <property type="term" value="P:alanyl-tRNA aminoacylation"/>
    <property type="evidence" value="ECO:0007669"/>
    <property type="project" value="InterPro"/>
</dbReference>
<dbReference type="SUPFAM" id="SSF55186">
    <property type="entry name" value="ThrRS/AlaRS common domain"/>
    <property type="match status" value="1"/>
</dbReference>
<dbReference type="InterPro" id="IPR012947">
    <property type="entry name" value="tRNA_SAD"/>
</dbReference>
<keyword evidence="7" id="KW-1185">Reference proteome</keyword>
<dbReference type="Gene3D" id="3.30.980.10">
    <property type="entry name" value="Threonyl-trna Synthetase, Chain A, domain 2"/>
    <property type="match status" value="1"/>
</dbReference>
<dbReference type="InterPro" id="IPR018163">
    <property type="entry name" value="Thr/Ala-tRNA-synth_IIc_edit"/>
</dbReference>
<sequence>MKTIALYDEDAFAKDFTAKVISCDEAIIDNQKLYKVVLDKSLFFPEQGGQTSDIGHLDDHQVVDVQIEGDTVYHYCKGGFLIGEEVHGVIDWNHRFSNMQQHTGEHIFTGLAHNEYGAENVGFHLSDNTVTLDLNIELSEDMVEHIERKSNEIIAADVAIKAYYPKQELLGAIAYRSKKEIDGPVRLVEIEGVDLCACCAPHVKSTGQVGILKVVSYEKYKGGTRIYILCGLRALDDYNRRMKLLAKAYRTLSCKEDEVPDKIISLMDEGKQLKYRISDIKSGILMNQIESYPSDIPDITIFSEDLDAKIMRDGVNALVEKHDGLCCIFSGNDDDGYNFVIGSKTRDCAAIAAGMRELLGAKGGGSKQMAQGSVNATRNEIERTM</sequence>
<keyword evidence="6" id="KW-0030">Aminoacyl-tRNA synthetase</keyword>
<dbReference type="GO" id="GO:0002161">
    <property type="term" value="F:aminoacyl-tRNA deacylase activity"/>
    <property type="evidence" value="ECO:0007669"/>
    <property type="project" value="UniProtKB-ARBA"/>
</dbReference>
<dbReference type="GO" id="GO:0046872">
    <property type="term" value="F:metal ion binding"/>
    <property type="evidence" value="ECO:0007669"/>
    <property type="project" value="UniProtKB-KW"/>
</dbReference>
<dbReference type="Pfam" id="PF07973">
    <property type="entry name" value="tRNA_SAD"/>
    <property type="match status" value="1"/>
</dbReference>
<dbReference type="PANTHER" id="PTHR43462:SF1">
    <property type="entry name" value="ALANYL-TRNA EDITING PROTEIN AARSD1"/>
    <property type="match status" value="1"/>
</dbReference>
<keyword evidence="4" id="KW-0862">Zinc</keyword>
<dbReference type="AlphaFoldDB" id="A0A1H7JGK5"/>
<dbReference type="SMART" id="SM00863">
    <property type="entry name" value="tRNA_SAD"/>
    <property type="match status" value="1"/>
</dbReference>
<evidence type="ECO:0000256" key="4">
    <source>
        <dbReference type="ARBA" id="ARBA00022833"/>
    </source>
</evidence>
<dbReference type="InterPro" id="IPR051335">
    <property type="entry name" value="Alanyl-tRNA_Editing_Enzymes"/>
</dbReference>
<dbReference type="GO" id="GO:0003676">
    <property type="term" value="F:nucleic acid binding"/>
    <property type="evidence" value="ECO:0007669"/>
    <property type="project" value="InterPro"/>
</dbReference>
<dbReference type="EMBL" id="FNZX01000009">
    <property type="protein sequence ID" value="SEK73683.1"/>
    <property type="molecule type" value="Genomic_DNA"/>
</dbReference>
<dbReference type="Pfam" id="PF01411">
    <property type="entry name" value="tRNA-synt_2c"/>
    <property type="match status" value="1"/>
</dbReference>
<dbReference type="GO" id="GO:0005737">
    <property type="term" value="C:cytoplasm"/>
    <property type="evidence" value="ECO:0007669"/>
    <property type="project" value="UniProtKB-SubCell"/>
</dbReference>
<evidence type="ECO:0000256" key="1">
    <source>
        <dbReference type="ARBA" id="ARBA00001947"/>
    </source>
</evidence>
<protein>
    <submittedName>
        <fullName evidence="6">Alanyl-tRNA synthetase</fullName>
    </submittedName>
</protein>
<evidence type="ECO:0000256" key="2">
    <source>
        <dbReference type="ARBA" id="ARBA00004496"/>
    </source>
</evidence>
<dbReference type="Proteomes" id="UP000182321">
    <property type="component" value="Unassembled WGS sequence"/>
</dbReference>
<dbReference type="InterPro" id="IPR018164">
    <property type="entry name" value="Ala-tRNA-synth_IIc_N"/>
</dbReference>
<keyword evidence="3" id="KW-0479">Metal-binding</keyword>
<proteinExistence type="predicted"/>
<name>A0A1H7JGK5_9FIRM</name>
<gene>
    <name evidence="6" type="ORF">SAMN02910377_01692</name>
</gene>